<keyword evidence="4 9" id="KW-0812">Transmembrane</keyword>
<name>A0A511FGW1_9CELL</name>
<dbReference type="EMBL" id="BJVQ01000084">
    <property type="protein sequence ID" value="GEL48509.1"/>
    <property type="molecule type" value="Genomic_DNA"/>
</dbReference>
<feature type="transmembrane region" description="Helical" evidence="9">
    <location>
        <begin position="339"/>
        <end position="358"/>
    </location>
</feature>
<dbReference type="GO" id="GO:0005886">
    <property type="term" value="C:plasma membrane"/>
    <property type="evidence" value="ECO:0007669"/>
    <property type="project" value="UniProtKB-SubCell"/>
</dbReference>
<feature type="binding site" evidence="7">
    <location>
        <position position="225"/>
    </location>
    <ligand>
        <name>Mg(2+)</name>
        <dbReference type="ChEBI" id="CHEBI:18420"/>
    </ligand>
</feature>
<gene>
    <name evidence="10" type="ORF">CHO01_36250</name>
    <name evidence="11" type="ORF">HNR08_000483</name>
</gene>
<dbReference type="GO" id="GO:0009103">
    <property type="term" value="P:lipopolysaccharide biosynthetic process"/>
    <property type="evidence" value="ECO:0007669"/>
    <property type="project" value="TreeGrafter"/>
</dbReference>
<reference evidence="11 13" key="2">
    <citation type="submission" date="2020-08" db="EMBL/GenBank/DDBJ databases">
        <title>Sequencing the genomes of 1000 actinobacteria strains.</title>
        <authorList>
            <person name="Klenk H.-P."/>
        </authorList>
    </citation>
    <scope>NUCLEOTIDE SEQUENCE [LARGE SCALE GENOMIC DNA]</scope>
    <source>
        <strain evidence="11 13">DSM 9581</strain>
    </source>
</reference>
<feature type="transmembrane region" description="Helical" evidence="9">
    <location>
        <begin position="108"/>
        <end position="128"/>
    </location>
</feature>
<comment type="caution">
    <text evidence="10">The sequence shown here is derived from an EMBL/GenBank/DDBJ whole genome shotgun (WGS) entry which is preliminary data.</text>
</comment>
<evidence type="ECO:0000256" key="6">
    <source>
        <dbReference type="ARBA" id="ARBA00023136"/>
    </source>
</evidence>
<keyword evidence="2" id="KW-1003">Cell membrane</keyword>
<comment type="cofactor">
    <cofactor evidence="7">
        <name>Mg(2+)</name>
        <dbReference type="ChEBI" id="CHEBI:18420"/>
    </cofactor>
</comment>
<accession>A0A511FGW1</accession>
<feature type="transmembrane region" description="Helical" evidence="9">
    <location>
        <begin position="79"/>
        <end position="96"/>
    </location>
</feature>
<dbReference type="EMBL" id="JACHDN010000001">
    <property type="protein sequence ID" value="MBB5471747.1"/>
    <property type="molecule type" value="Genomic_DNA"/>
</dbReference>
<evidence type="ECO:0000256" key="9">
    <source>
        <dbReference type="SAM" id="Phobius"/>
    </source>
</evidence>
<keyword evidence="7" id="KW-0479">Metal-binding</keyword>
<keyword evidence="3 10" id="KW-0808">Transferase</keyword>
<organism evidence="10 12">
    <name type="scientific">Cellulomonas hominis</name>
    <dbReference type="NCBI Taxonomy" id="156981"/>
    <lineage>
        <taxon>Bacteria</taxon>
        <taxon>Bacillati</taxon>
        <taxon>Actinomycetota</taxon>
        <taxon>Actinomycetes</taxon>
        <taxon>Micrococcales</taxon>
        <taxon>Cellulomonadaceae</taxon>
        <taxon>Cellulomonas</taxon>
    </lineage>
</organism>
<dbReference type="GO" id="GO:0046872">
    <property type="term" value="F:metal ion binding"/>
    <property type="evidence" value="ECO:0007669"/>
    <property type="project" value="UniProtKB-KW"/>
</dbReference>
<dbReference type="GO" id="GO:0044038">
    <property type="term" value="P:cell wall macromolecule biosynthetic process"/>
    <property type="evidence" value="ECO:0007669"/>
    <property type="project" value="TreeGrafter"/>
</dbReference>
<evidence type="ECO:0000256" key="3">
    <source>
        <dbReference type="ARBA" id="ARBA00022679"/>
    </source>
</evidence>
<dbReference type="OrthoDB" id="9783652at2"/>
<comment type="subcellular location">
    <subcellularLocation>
        <location evidence="1">Cell membrane</location>
        <topology evidence="1">Multi-pass membrane protein</topology>
    </subcellularLocation>
</comment>
<keyword evidence="12" id="KW-1185">Reference proteome</keyword>
<sequence length="439" mass="45555">MRAYLLLLLIAAAATYLLTPVARWCALRWGAITAVRTRDVHSIPTPRLGGLAMWGGLLVGLVMASRLPFLDAVFARPEPIIGIAAAATIVCALGVADDIWDLDWMTKLVGQVLAAFVMASQGVQLYQLPIDGVVLGSHRVMLGLTVLVVVVAMNAVNFVDGLDGLAAGLIAIGGAGFFLYSYQLTREASPGDYSSLATLIVALLVGACIGFLPHNFNPARIFMGDSGSMLIGLVIAAAGILVTGQINLAVVNTRESFPAFLPIVLPVAVLLLPLLDMGLAVVRRVGSGKSPFHPDRMHLHHRMLALGHTHRRAVIILYVWTALFTGAAVALVWFSTTAVLIGLGVGVLVALALTLGPLRGRSTPGDPGRPGPAGPPRPGPAPEPSAAGAARHAADAHRHAWHAAPLPAAGAAPGPAAVPPPAALATPLALTDPDPRTDR</sequence>
<feature type="transmembrane region" description="Helical" evidence="9">
    <location>
        <begin position="313"/>
        <end position="334"/>
    </location>
</feature>
<keyword evidence="5 9" id="KW-1133">Transmembrane helix</keyword>
<proteinExistence type="predicted"/>
<keyword evidence="6 9" id="KW-0472">Membrane</keyword>
<evidence type="ECO:0000313" key="12">
    <source>
        <dbReference type="Proteomes" id="UP000321723"/>
    </source>
</evidence>
<dbReference type="GO" id="GO:0036380">
    <property type="term" value="F:UDP-N-acetylglucosamine-undecaprenyl-phosphate N-acetylglucosaminephosphotransferase activity"/>
    <property type="evidence" value="ECO:0007669"/>
    <property type="project" value="UniProtKB-EC"/>
</dbReference>
<feature type="compositionally biased region" description="Low complexity" evidence="8">
    <location>
        <begin position="402"/>
        <end position="415"/>
    </location>
</feature>
<feature type="transmembrane region" description="Helical" evidence="9">
    <location>
        <begin position="228"/>
        <end position="250"/>
    </location>
</feature>
<feature type="transmembrane region" description="Helical" evidence="9">
    <location>
        <begin position="140"/>
        <end position="159"/>
    </location>
</feature>
<evidence type="ECO:0000256" key="8">
    <source>
        <dbReference type="SAM" id="MobiDB-lite"/>
    </source>
</evidence>
<evidence type="ECO:0000256" key="4">
    <source>
        <dbReference type="ARBA" id="ARBA00022692"/>
    </source>
</evidence>
<evidence type="ECO:0000313" key="10">
    <source>
        <dbReference type="EMBL" id="GEL48509.1"/>
    </source>
</evidence>
<feature type="compositionally biased region" description="Low complexity" evidence="8">
    <location>
        <begin position="423"/>
        <end position="432"/>
    </location>
</feature>
<dbReference type="CDD" id="cd06853">
    <property type="entry name" value="GT_WecA_like"/>
    <property type="match status" value="1"/>
</dbReference>
<evidence type="ECO:0000256" key="2">
    <source>
        <dbReference type="ARBA" id="ARBA00022475"/>
    </source>
</evidence>
<evidence type="ECO:0000256" key="7">
    <source>
        <dbReference type="PIRSR" id="PIRSR600715-1"/>
    </source>
</evidence>
<protein>
    <submittedName>
        <fullName evidence="11">UDP-GlcNAc:undecaprenyl-phosphate GlcNAc-1-phosphate transferase</fullName>
        <ecNumber evidence="11">2.7.8.33</ecNumber>
    </submittedName>
    <submittedName>
        <fullName evidence="10">Undecaprenyl-phosphate alpha-N-acetylglucosaminyl 1-phosphate transferase</fullName>
    </submittedName>
</protein>
<dbReference type="RefSeq" id="WP_146840494.1">
    <property type="nucleotide sequence ID" value="NZ_BJVQ01000084.1"/>
</dbReference>
<feature type="transmembrane region" description="Helical" evidence="9">
    <location>
        <begin position="47"/>
        <end position="67"/>
    </location>
</feature>
<dbReference type="Proteomes" id="UP000321723">
    <property type="component" value="Unassembled WGS sequence"/>
</dbReference>
<reference evidence="10 12" key="1">
    <citation type="submission" date="2019-07" db="EMBL/GenBank/DDBJ databases">
        <title>Whole genome shotgun sequence of Cellulomonas hominis NBRC 16055.</title>
        <authorList>
            <person name="Hosoyama A."/>
            <person name="Uohara A."/>
            <person name="Ohji S."/>
            <person name="Ichikawa N."/>
        </authorList>
    </citation>
    <scope>NUCLEOTIDE SEQUENCE [LARGE SCALE GENOMIC DNA]</scope>
    <source>
        <strain evidence="10 12">NBRC 16055</strain>
    </source>
</reference>
<evidence type="ECO:0000256" key="1">
    <source>
        <dbReference type="ARBA" id="ARBA00004651"/>
    </source>
</evidence>
<feature type="transmembrane region" description="Helical" evidence="9">
    <location>
        <begin position="165"/>
        <end position="184"/>
    </location>
</feature>
<evidence type="ECO:0000313" key="11">
    <source>
        <dbReference type="EMBL" id="MBB5471747.1"/>
    </source>
</evidence>
<dbReference type="GO" id="GO:0071555">
    <property type="term" value="P:cell wall organization"/>
    <property type="evidence" value="ECO:0007669"/>
    <property type="project" value="TreeGrafter"/>
</dbReference>
<feature type="compositionally biased region" description="Pro residues" evidence="8">
    <location>
        <begin position="367"/>
        <end position="383"/>
    </location>
</feature>
<evidence type="ECO:0000256" key="5">
    <source>
        <dbReference type="ARBA" id="ARBA00022989"/>
    </source>
</evidence>
<dbReference type="PANTHER" id="PTHR22926">
    <property type="entry name" value="PHOSPHO-N-ACETYLMURAMOYL-PENTAPEPTIDE-TRANSFERASE"/>
    <property type="match status" value="1"/>
</dbReference>
<dbReference type="AlphaFoldDB" id="A0A511FGW1"/>
<evidence type="ECO:0000313" key="13">
    <source>
        <dbReference type="Proteomes" id="UP000564629"/>
    </source>
</evidence>
<keyword evidence="7" id="KW-0460">Magnesium</keyword>
<dbReference type="EC" id="2.7.8.33" evidence="11"/>
<feature type="transmembrane region" description="Helical" evidence="9">
    <location>
        <begin position="257"/>
        <end position="275"/>
    </location>
</feature>
<dbReference type="InterPro" id="IPR000715">
    <property type="entry name" value="Glycosyl_transferase_4"/>
</dbReference>
<feature type="transmembrane region" description="Helical" evidence="9">
    <location>
        <begin position="196"/>
        <end position="216"/>
    </location>
</feature>
<feature type="region of interest" description="Disordered" evidence="8">
    <location>
        <begin position="359"/>
        <end position="439"/>
    </location>
</feature>
<feature type="binding site" evidence="7">
    <location>
        <position position="157"/>
    </location>
    <ligand>
        <name>Mg(2+)</name>
        <dbReference type="ChEBI" id="CHEBI:18420"/>
    </ligand>
</feature>
<dbReference type="Proteomes" id="UP000564629">
    <property type="component" value="Unassembled WGS sequence"/>
</dbReference>
<dbReference type="PANTHER" id="PTHR22926:SF3">
    <property type="entry name" value="UNDECAPRENYL-PHOSPHATE ALPHA-N-ACETYLGLUCOSAMINYL 1-PHOSPHATE TRANSFERASE"/>
    <property type="match status" value="1"/>
</dbReference>
<dbReference type="Pfam" id="PF00953">
    <property type="entry name" value="Glycos_transf_4"/>
    <property type="match status" value="1"/>
</dbReference>